<comment type="caution">
    <text evidence="9">The sequence shown here is derived from an EMBL/GenBank/DDBJ whole genome shotgun (WGS) entry which is preliminary data.</text>
</comment>
<evidence type="ECO:0000256" key="4">
    <source>
        <dbReference type="ARBA" id="ARBA00022692"/>
    </source>
</evidence>
<keyword evidence="3" id="KW-1003">Cell membrane</keyword>
<organism evidence="9 10">
    <name type="scientific">Streptomyces thermoviolaceus subsp. thermoviolaceus</name>
    <dbReference type="NCBI Taxonomy" id="66860"/>
    <lineage>
        <taxon>Bacteria</taxon>
        <taxon>Bacillati</taxon>
        <taxon>Actinomycetota</taxon>
        <taxon>Actinomycetes</taxon>
        <taxon>Kitasatosporales</taxon>
        <taxon>Streptomycetaceae</taxon>
        <taxon>Streptomyces</taxon>
    </lineage>
</organism>
<feature type="transmembrane region" description="Helical" evidence="7">
    <location>
        <begin position="332"/>
        <end position="350"/>
    </location>
</feature>
<dbReference type="InterPro" id="IPR005828">
    <property type="entry name" value="MFS_sugar_transport-like"/>
</dbReference>
<keyword evidence="2" id="KW-0813">Transport</keyword>
<dbReference type="InterPro" id="IPR036259">
    <property type="entry name" value="MFS_trans_sf"/>
</dbReference>
<evidence type="ECO:0000256" key="1">
    <source>
        <dbReference type="ARBA" id="ARBA00004651"/>
    </source>
</evidence>
<dbReference type="PROSITE" id="PS00217">
    <property type="entry name" value="SUGAR_TRANSPORT_2"/>
    <property type="match status" value="1"/>
</dbReference>
<keyword evidence="4 7" id="KW-0812">Transmembrane</keyword>
<dbReference type="Proteomes" id="UP000635996">
    <property type="component" value="Unassembled WGS sequence"/>
</dbReference>
<feature type="transmembrane region" description="Helical" evidence="7">
    <location>
        <begin position="152"/>
        <end position="175"/>
    </location>
</feature>
<dbReference type="InterPro" id="IPR005829">
    <property type="entry name" value="Sugar_transporter_CS"/>
</dbReference>
<protein>
    <submittedName>
        <fullName evidence="9">MHS family MFS transporter</fullName>
    </submittedName>
</protein>
<feature type="transmembrane region" description="Helical" evidence="7">
    <location>
        <begin position="113"/>
        <end position="140"/>
    </location>
</feature>
<feature type="transmembrane region" description="Helical" evidence="7">
    <location>
        <begin position="240"/>
        <end position="266"/>
    </location>
</feature>
<feature type="transmembrane region" description="Helical" evidence="7">
    <location>
        <begin position="12"/>
        <end position="32"/>
    </location>
</feature>
<keyword evidence="10" id="KW-1185">Reference proteome</keyword>
<evidence type="ECO:0000256" key="7">
    <source>
        <dbReference type="SAM" id="Phobius"/>
    </source>
</evidence>
<evidence type="ECO:0000313" key="9">
    <source>
        <dbReference type="EMBL" id="NJP12761.1"/>
    </source>
</evidence>
<dbReference type="Gene3D" id="1.20.1250.20">
    <property type="entry name" value="MFS general substrate transporter like domains"/>
    <property type="match status" value="2"/>
</dbReference>
<feature type="domain" description="Major facilitator superfamily (MFS) profile" evidence="8">
    <location>
        <begin position="14"/>
        <end position="424"/>
    </location>
</feature>
<feature type="transmembrane region" description="Helical" evidence="7">
    <location>
        <begin position="309"/>
        <end position="326"/>
    </location>
</feature>
<proteinExistence type="predicted"/>
<dbReference type="RefSeq" id="WP_168130714.1">
    <property type="nucleotide sequence ID" value="NZ_BMVZ01000003.1"/>
</dbReference>
<dbReference type="PANTHER" id="PTHR43045">
    <property type="entry name" value="SHIKIMATE TRANSPORTER"/>
    <property type="match status" value="1"/>
</dbReference>
<reference evidence="9 10" key="1">
    <citation type="submission" date="2020-03" db="EMBL/GenBank/DDBJ databases">
        <title>WGS of actinomycetes isolated from Thailand.</title>
        <authorList>
            <person name="Thawai C."/>
        </authorList>
    </citation>
    <scope>NUCLEOTIDE SEQUENCE [LARGE SCALE GENOMIC DNA]</scope>
    <source>
        <strain evidence="9 10">NBRC 13905</strain>
    </source>
</reference>
<keyword evidence="6 7" id="KW-0472">Membrane</keyword>
<feature type="transmembrane region" description="Helical" evidence="7">
    <location>
        <begin position="87"/>
        <end position="107"/>
    </location>
</feature>
<feature type="transmembrane region" description="Helical" evidence="7">
    <location>
        <begin position="371"/>
        <end position="392"/>
    </location>
</feature>
<sequence>MNPAPRSEVSRSRIATASCIGTAIEFYDFYIYGTATALVFGKVFFPTVSETAGVLASLGSFAVGFVARPVGAVLFGHWGDRIGRKSMLVVSLLMMGLSTVAVGLVPGYSAIGIWAPVLLVVLRCVQGIGLGGEWGGAVLLSTEYAPPGKRGLYSAFPQLGPALGFILGNGFFLVLSSVMPAGDFVSYGWRIPFLFSSVLLVVGFYIRMKIAETPVFQAAVDRTERAKVPLFELLRRQPRVLLLSTLSFVLAHALFYTVTTFCLSLGTSSLGIERTTLLVGLLVAAFVMGVGTLVFAVRSDGWGRRRLSAAAAVCVIVWAFPLFALLDTRNPVLLTLGFTGGLLCFAMLYGPMGAYLPELFRVRYRYSGASLAYSASGIVGGGVVPLIATSLWASTHSTVPVCLVLMGLGVVSLLCVLALPETRDHDFTDGLHTGGTGADTAQAARTAG</sequence>
<feature type="transmembrane region" description="Helical" evidence="7">
    <location>
        <begin position="187"/>
        <end position="206"/>
    </location>
</feature>
<comment type="subcellular location">
    <subcellularLocation>
        <location evidence="1">Cell membrane</location>
        <topology evidence="1">Multi-pass membrane protein</topology>
    </subcellularLocation>
</comment>
<feature type="transmembrane region" description="Helical" evidence="7">
    <location>
        <begin position="52"/>
        <end position="75"/>
    </location>
</feature>
<evidence type="ECO:0000259" key="8">
    <source>
        <dbReference type="PROSITE" id="PS50850"/>
    </source>
</evidence>
<evidence type="ECO:0000256" key="5">
    <source>
        <dbReference type="ARBA" id="ARBA00022989"/>
    </source>
</evidence>
<dbReference type="PROSITE" id="PS50850">
    <property type="entry name" value="MFS"/>
    <property type="match status" value="1"/>
</dbReference>
<dbReference type="SUPFAM" id="SSF103473">
    <property type="entry name" value="MFS general substrate transporter"/>
    <property type="match status" value="1"/>
</dbReference>
<dbReference type="PANTHER" id="PTHR43045:SF1">
    <property type="entry name" value="SHIKIMATE TRANSPORTER"/>
    <property type="match status" value="1"/>
</dbReference>
<evidence type="ECO:0000256" key="3">
    <source>
        <dbReference type="ARBA" id="ARBA00022475"/>
    </source>
</evidence>
<dbReference type="Pfam" id="PF00083">
    <property type="entry name" value="Sugar_tr"/>
    <property type="match status" value="2"/>
</dbReference>
<feature type="transmembrane region" description="Helical" evidence="7">
    <location>
        <begin position="398"/>
        <end position="419"/>
    </location>
</feature>
<feature type="transmembrane region" description="Helical" evidence="7">
    <location>
        <begin position="278"/>
        <end position="297"/>
    </location>
</feature>
<evidence type="ECO:0000256" key="2">
    <source>
        <dbReference type="ARBA" id="ARBA00022448"/>
    </source>
</evidence>
<evidence type="ECO:0000313" key="10">
    <source>
        <dbReference type="Proteomes" id="UP000635996"/>
    </source>
</evidence>
<dbReference type="EMBL" id="JAATEL010000001">
    <property type="protein sequence ID" value="NJP12761.1"/>
    <property type="molecule type" value="Genomic_DNA"/>
</dbReference>
<dbReference type="InterPro" id="IPR020846">
    <property type="entry name" value="MFS_dom"/>
</dbReference>
<gene>
    <name evidence="9" type="ORF">HCJ95_00275</name>
</gene>
<evidence type="ECO:0000256" key="6">
    <source>
        <dbReference type="ARBA" id="ARBA00023136"/>
    </source>
</evidence>
<keyword evidence="5 7" id="KW-1133">Transmembrane helix</keyword>
<accession>A0ABX0YJU3</accession>
<name>A0ABX0YJU3_STRTL</name>
<dbReference type="CDD" id="cd17369">
    <property type="entry name" value="MFS_ShiA_like"/>
    <property type="match status" value="1"/>
</dbReference>